<dbReference type="PROSITE" id="PS51898">
    <property type="entry name" value="TYR_RECOMBINASE"/>
    <property type="match status" value="1"/>
</dbReference>
<comment type="caution">
    <text evidence="3">The sequence shown here is derived from an EMBL/GenBank/DDBJ whole genome shotgun (WGS) entry which is preliminary data.</text>
</comment>
<evidence type="ECO:0000259" key="2">
    <source>
        <dbReference type="PROSITE" id="PS51898"/>
    </source>
</evidence>
<dbReference type="SUPFAM" id="SSF56349">
    <property type="entry name" value="DNA breaking-rejoining enzymes"/>
    <property type="match status" value="1"/>
</dbReference>
<feature type="domain" description="Tyr recombinase" evidence="2">
    <location>
        <begin position="7"/>
        <end position="182"/>
    </location>
</feature>
<organism evidence="3 4">
    <name type="scientific">Lentibacillus kimchii</name>
    <dbReference type="NCBI Taxonomy" id="1542911"/>
    <lineage>
        <taxon>Bacteria</taxon>
        <taxon>Bacillati</taxon>
        <taxon>Bacillota</taxon>
        <taxon>Bacilli</taxon>
        <taxon>Bacillales</taxon>
        <taxon>Bacillaceae</taxon>
        <taxon>Lentibacillus</taxon>
    </lineage>
</organism>
<dbReference type="InterPro" id="IPR013762">
    <property type="entry name" value="Integrase-like_cat_sf"/>
</dbReference>
<keyword evidence="1" id="KW-0233">DNA recombination</keyword>
<dbReference type="PANTHER" id="PTHR30349">
    <property type="entry name" value="PHAGE INTEGRASE-RELATED"/>
    <property type="match status" value="1"/>
</dbReference>
<dbReference type="RefSeq" id="WP_382358591.1">
    <property type="nucleotide sequence ID" value="NZ_JBHTGR010000013.1"/>
</dbReference>
<dbReference type="InterPro" id="IPR011010">
    <property type="entry name" value="DNA_brk_join_enz"/>
</dbReference>
<protein>
    <submittedName>
        <fullName evidence="3">Tyrosine-type recombinase/integrase</fullName>
    </submittedName>
</protein>
<dbReference type="Gene3D" id="1.10.443.10">
    <property type="entry name" value="Intergrase catalytic core"/>
    <property type="match status" value="1"/>
</dbReference>
<dbReference type="InterPro" id="IPR050090">
    <property type="entry name" value="Tyrosine_recombinase_XerCD"/>
</dbReference>
<evidence type="ECO:0000313" key="4">
    <source>
        <dbReference type="Proteomes" id="UP001596620"/>
    </source>
</evidence>
<dbReference type="EMBL" id="JBHTGR010000013">
    <property type="protein sequence ID" value="MFC7747072.1"/>
    <property type="molecule type" value="Genomic_DNA"/>
</dbReference>
<reference evidence="4" key="1">
    <citation type="journal article" date="2019" name="Int. J. Syst. Evol. Microbiol.">
        <title>The Global Catalogue of Microorganisms (GCM) 10K type strain sequencing project: providing services to taxonomists for standard genome sequencing and annotation.</title>
        <authorList>
            <consortium name="The Broad Institute Genomics Platform"/>
            <consortium name="The Broad Institute Genome Sequencing Center for Infectious Disease"/>
            <person name="Wu L."/>
            <person name="Ma J."/>
        </authorList>
    </citation>
    <scope>NUCLEOTIDE SEQUENCE [LARGE SCALE GENOMIC DNA]</scope>
    <source>
        <strain evidence="4">JCM 30234</strain>
    </source>
</reference>
<evidence type="ECO:0000256" key="1">
    <source>
        <dbReference type="ARBA" id="ARBA00023172"/>
    </source>
</evidence>
<dbReference type="Pfam" id="PF00589">
    <property type="entry name" value="Phage_integrase"/>
    <property type="match status" value="1"/>
</dbReference>
<sequence>MGDQVVENVEPLRSTAEIQNMREALNQTTHPKRNNLLFSMGINTGLRVGDLLRLRIEDVKGRSSVKIQEGKTSKSRLVHLDAVMADIAEYLEGQPETGFLFASQRTGQPLSTTQAYRLLKSAGKKCGYDYVGTHTMRKTFGYHYFQQTHDIVTLMVIFNHSSQNITKRYIGIEEDDIKNSLKDFRL</sequence>
<gene>
    <name evidence="3" type="ORF">ACFQU8_07460</name>
</gene>
<dbReference type="PANTHER" id="PTHR30349:SF82">
    <property type="entry name" value="INTEGRASE_RECOMBINASE YOEC-RELATED"/>
    <property type="match status" value="1"/>
</dbReference>
<proteinExistence type="predicted"/>
<dbReference type="Proteomes" id="UP001596620">
    <property type="component" value="Unassembled WGS sequence"/>
</dbReference>
<name>A0ABW2UT31_9BACI</name>
<accession>A0ABW2UT31</accession>
<evidence type="ECO:0000313" key="3">
    <source>
        <dbReference type="EMBL" id="MFC7747072.1"/>
    </source>
</evidence>
<keyword evidence="4" id="KW-1185">Reference proteome</keyword>
<dbReference type="InterPro" id="IPR002104">
    <property type="entry name" value="Integrase_catalytic"/>
</dbReference>